<sequence length="91" mass="10432">MVASNGREVARALKQREYCFYQLVRLDSERDNICRALAGLDYLSLVDPTAQHQILQLEAQLHQVLAVRRSIHKELDHAVKVIHPPSRESLC</sequence>
<keyword evidence="2" id="KW-1185">Reference proteome</keyword>
<comment type="caution">
    <text evidence="1">The sequence shown here is derived from an EMBL/GenBank/DDBJ whole genome shotgun (WGS) entry which is preliminary data.</text>
</comment>
<dbReference type="AlphaFoldDB" id="A0A642V426"/>
<dbReference type="Proteomes" id="UP000761534">
    <property type="component" value="Unassembled WGS sequence"/>
</dbReference>
<evidence type="ECO:0000313" key="2">
    <source>
        <dbReference type="Proteomes" id="UP000761534"/>
    </source>
</evidence>
<gene>
    <name evidence="1" type="ORF">TRICI_003393</name>
</gene>
<reference evidence="1" key="1">
    <citation type="journal article" date="2019" name="G3 (Bethesda)">
        <title>Genome Assemblies of Two Rare Opportunistic Yeast Pathogens: Diutina rugosa (syn. Candida rugosa) and Trichomonascus ciferrii (syn. Candida ciferrii).</title>
        <authorList>
            <person name="Mixao V."/>
            <person name="Saus E."/>
            <person name="Hansen A.P."/>
            <person name="Lass-Florl C."/>
            <person name="Gabaldon T."/>
        </authorList>
    </citation>
    <scope>NUCLEOTIDE SEQUENCE</scope>
    <source>
        <strain evidence="1">CBS 4856</strain>
    </source>
</reference>
<protein>
    <submittedName>
        <fullName evidence="1">Uncharacterized protein</fullName>
    </submittedName>
</protein>
<name>A0A642V426_9ASCO</name>
<organism evidence="1 2">
    <name type="scientific">Trichomonascus ciferrii</name>
    <dbReference type="NCBI Taxonomy" id="44093"/>
    <lineage>
        <taxon>Eukaryota</taxon>
        <taxon>Fungi</taxon>
        <taxon>Dikarya</taxon>
        <taxon>Ascomycota</taxon>
        <taxon>Saccharomycotina</taxon>
        <taxon>Dipodascomycetes</taxon>
        <taxon>Dipodascales</taxon>
        <taxon>Trichomonascaceae</taxon>
        <taxon>Trichomonascus</taxon>
        <taxon>Trichomonascus ciferrii complex</taxon>
    </lineage>
</organism>
<accession>A0A642V426</accession>
<proteinExistence type="predicted"/>
<evidence type="ECO:0000313" key="1">
    <source>
        <dbReference type="EMBL" id="KAA8912675.1"/>
    </source>
</evidence>
<dbReference type="VEuPathDB" id="FungiDB:TRICI_003393"/>
<dbReference type="EMBL" id="SWFS01000248">
    <property type="protein sequence ID" value="KAA8912675.1"/>
    <property type="molecule type" value="Genomic_DNA"/>
</dbReference>